<comment type="subcellular location">
    <subcellularLocation>
        <location evidence="1 7">Cell membrane</location>
        <topology evidence="1 7">Multi-pass membrane protein</topology>
    </subcellularLocation>
</comment>
<feature type="transmembrane region" description="Helical" evidence="7">
    <location>
        <begin position="154"/>
        <end position="176"/>
    </location>
</feature>
<evidence type="ECO:0000256" key="4">
    <source>
        <dbReference type="ARBA" id="ARBA00022692"/>
    </source>
</evidence>
<dbReference type="EMBL" id="JAUSUF010000007">
    <property type="protein sequence ID" value="MDQ0150164.1"/>
    <property type="molecule type" value="Genomic_DNA"/>
</dbReference>
<evidence type="ECO:0000259" key="8">
    <source>
        <dbReference type="Pfam" id="PF09335"/>
    </source>
</evidence>
<dbReference type="Pfam" id="PF09335">
    <property type="entry name" value="VTT_dom"/>
    <property type="match status" value="1"/>
</dbReference>
<dbReference type="RefSeq" id="WP_307486677.1">
    <property type="nucleotide sequence ID" value="NZ_JAUSUF010000007.1"/>
</dbReference>
<dbReference type="InterPro" id="IPR032818">
    <property type="entry name" value="DedA-like"/>
</dbReference>
<sequence length="217" mass="24194">MNFINKFIDIILHLDKYLGVLINNYGIWVYVILFLIILLETGLVVTPFLPGDSIIFASATFAALGALNIFVVMIALTFAAIIGDTMNYNIGKYLGRRLLEKKDSRFIKKEYIDKTNEYYDKYGGKTIVIARFVPIVRTFAPFVAGIGSMKYKEFISYNALGGTLWVFLISILGYFFGNIPVVANNFSIVIIGIIIVSILPALIGVFKGKKSSSESIE</sequence>
<keyword evidence="5 7" id="KW-1133">Transmembrane helix</keyword>
<proteinExistence type="inferred from homology"/>
<evidence type="ECO:0000256" key="3">
    <source>
        <dbReference type="ARBA" id="ARBA00022475"/>
    </source>
</evidence>
<accession>A0ABT9UV49</accession>
<organism evidence="9 10">
    <name type="scientific">Eubacterium multiforme</name>
    <dbReference type="NCBI Taxonomy" id="83339"/>
    <lineage>
        <taxon>Bacteria</taxon>
        <taxon>Bacillati</taxon>
        <taxon>Bacillota</taxon>
        <taxon>Clostridia</taxon>
        <taxon>Eubacteriales</taxon>
        <taxon>Eubacteriaceae</taxon>
        <taxon>Eubacterium</taxon>
    </lineage>
</organism>
<feature type="domain" description="VTT" evidence="8">
    <location>
        <begin position="59"/>
        <end position="174"/>
    </location>
</feature>
<feature type="transmembrane region" description="Helical" evidence="7">
    <location>
        <begin position="27"/>
        <end position="49"/>
    </location>
</feature>
<reference evidence="9 10" key="1">
    <citation type="submission" date="2023-07" db="EMBL/GenBank/DDBJ databases">
        <title>Genomic Encyclopedia of Type Strains, Phase IV (KMG-IV): sequencing the most valuable type-strain genomes for metagenomic binning, comparative biology and taxonomic classification.</title>
        <authorList>
            <person name="Goeker M."/>
        </authorList>
    </citation>
    <scope>NUCLEOTIDE SEQUENCE [LARGE SCALE GENOMIC DNA]</scope>
    <source>
        <strain evidence="9 10">DSM 20694</strain>
    </source>
</reference>
<feature type="transmembrane region" description="Helical" evidence="7">
    <location>
        <begin position="61"/>
        <end position="82"/>
    </location>
</feature>
<dbReference type="Proteomes" id="UP001228504">
    <property type="component" value="Unassembled WGS sequence"/>
</dbReference>
<dbReference type="PANTHER" id="PTHR30353:SF0">
    <property type="entry name" value="TRANSMEMBRANE PROTEIN"/>
    <property type="match status" value="1"/>
</dbReference>
<keyword evidence="6 7" id="KW-0472">Membrane</keyword>
<evidence type="ECO:0000256" key="1">
    <source>
        <dbReference type="ARBA" id="ARBA00004651"/>
    </source>
</evidence>
<name>A0ABT9UV49_9FIRM</name>
<keyword evidence="10" id="KW-1185">Reference proteome</keyword>
<gene>
    <name evidence="9" type="ORF">J2S18_002102</name>
</gene>
<comment type="similarity">
    <text evidence="2 7">Belongs to the DedA family.</text>
</comment>
<protein>
    <submittedName>
        <fullName evidence="9">Membrane-associated protein</fullName>
    </submittedName>
</protein>
<evidence type="ECO:0000313" key="9">
    <source>
        <dbReference type="EMBL" id="MDQ0150164.1"/>
    </source>
</evidence>
<feature type="transmembrane region" description="Helical" evidence="7">
    <location>
        <begin position="182"/>
        <end position="206"/>
    </location>
</feature>
<evidence type="ECO:0000256" key="7">
    <source>
        <dbReference type="RuleBase" id="RU367016"/>
    </source>
</evidence>
<evidence type="ECO:0000256" key="2">
    <source>
        <dbReference type="ARBA" id="ARBA00010792"/>
    </source>
</evidence>
<feature type="transmembrane region" description="Helical" evidence="7">
    <location>
        <begin position="128"/>
        <end position="147"/>
    </location>
</feature>
<evidence type="ECO:0000313" key="10">
    <source>
        <dbReference type="Proteomes" id="UP001228504"/>
    </source>
</evidence>
<dbReference type="NCBIfam" id="NF008102">
    <property type="entry name" value="PRK10847.1"/>
    <property type="match status" value="1"/>
</dbReference>
<evidence type="ECO:0000256" key="5">
    <source>
        <dbReference type="ARBA" id="ARBA00022989"/>
    </source>
</evidence>
<comment type="caution">
    <text evidence="9">The sequence shown here is derived from an EMBL/GenBank/DDBJ whole genome shotgun (WGS) entry which is preliminary data.</text>
</comment>
<evidence type="ECO:0000256" key="6">
    <source>
        <dbReference type="ARBA" id="ARBA00023136"/>
    </source>
</evidence>
<dbReference type="InterPro" id="IPR032816">
    <property type="entry name" value="VTT_dom"/>
</dbReference>
<keyword evidence="3 7" id="KW-1003">Cell membrane</keyword>
<dbReference type="InterPro" id="IPR058127">
    <property type="entry name" value="DedA"/>
</dbReference>
<dbReference type="PANTHER" id="PTHR30353">
    <property type="entry name" value="INNER MEMBRANE PROTEIN DEDA-RELATED"/>
    <property type="match status" value="1"/>
</dbReference>
<keyword evidence="4 7" id="KW-0812">Transmembrane</keyword>